<protein>
    <submittedName>
        <fullName evidence="1">Uncharacterized protein</fullName>
    </submittedName>
</protein>
<reference evidence="1" key="1">
    <citation type="submission" date="2023-10" db="EMBL/GenBank/DDBJ databases">
        <authorList>
            <person name="Domelevo Entfellner J.-B."/>
        </authorList>
    </citation>
    <scope>NUCLEOTIDE SEQUENCE</scope>
</reference>
<sequence length="119" mass="13602">MVIGNLMFCGRHDSVQCLVWTCPPSLGFVSCKFKHGFAAFVAKEKERKSFQTDPCRIWSLLVTDYNWSLPYAFIPALTSLIPTTVFSPKGLSFTSNALQFVYLPLKKDRRKTCYILGYF</sequence>
<proteinExistence type="predicted"/>
<evidence type="ECO:0000313" key="2">
    <source>
        <dbReference type="Proteomes" id="UP001189624"/>
    </source>
</evidence>
<gene>
    <name evidence="1" type="ORF">AYBTSS11_LOCUS4102</name>
</gene>
<keyword evidence="2" id="KW-1185">Reference proteome</keyword>
<dbReference type="Gramene" id="rna-AYBTSS11_LOCUS4102">
    <property type="protein sequence ID" value="CAJ1927632.1"/>
    <property type="gene ID" value="gene-AYBTSS11_LOCUS4102"/>
</dbReference>
<dbReference type="AlphaFoldDB" id="A0AA86S691"/>
<name>A0AA86S691_9FABA</name>
<dbReference type="Proteomes" id="UP001189624">
    <property type="component" value="Chromosome 2"/>
</dbReference>
<accession>A0AA86S691</accession>
<evidence type="ECO:0000313" key="1">
    <source>
        <dbReference type="EMBL" id="CAJ1927632.1"/>
    </source>
</evidence>
<organism evidence="1 2">
    <name type="scientific">Sphenostylis stenocarpa</name>
    <dbReference type="NCBI Taxonomy" id="92480"/>
    <lineage>
        <taxon>Eukaryota</taxon>
        <taxon>Viridiplantae</taxon>
        <taxon>Streptophyta</taxon>
        <taxon>Embryophyta</taxon>
        <taxon>Tracheophyta</taxon>
        <taxon>Spermatophyta</taxon>
        <taxon>Magnoliopsida</taxon>
        <taxon>eudicotyledons</taxon>
        <taxon>Gunneridae</taxon>
        <taxon>Pentapetalae</taxon>
        <taxon>rosids</taxon>
        <taxon>fabids</taxon>
        <taxon>Fabales</taxon>
        <taxon>Fabaceae</taxon>
        <taxon>Papilionoideae</taxon>
        <taxon>50 kb inversion clade</taxon>
        <taxon>NPAAA clade</taxon>
        <taxon>indigoferoid/millettioid clade</taxon>
        <taxon>Phaseoleae</taxon>
        <taxon>Sphenostylis</taxon>
    </lineage>
</organism>
<dbReference type="EMBL" id="OY731399">
    <property type="protein sequence ID" value="CAJ1927632.1"/>
    <property type="molecule type" value="Genomic_DNA"/>
</dbReference>